<name>M4DXC8_BRACM</name>
<organism evidence="1 2">
    <name type="scientific">Brassica campestris</name>
    <name type="common">Field mustard</name>
    <dbReference type="NCBI Taxonomy" id="3711"/>
    <lineage>
        <taxon>Eukaryota</taxon>
        <taxon>Viridiplantae</taxon>
        <taxon>Streptophyta</taxon>
        <taxon>Embryophyta</taxon>
        <taxon>Tracheophyta</taxon>
        <taxon>Spermatophyta</taxon>
        <taxon>Magnoliopsida</taxon>
        <taxon>eudicotyledons</taxon>
        <taxon>Gunneridae</taxon>
        <taxon>Pentapetalae</taxon>
        <taxon>rosids</taxon>
        <taxon>malvids</taxon>
        <taxon>Brassicales</taxon>
        <taxon>Brassicaceae</taxon>
        <taxon>Brassiceae</taxon>
        <taxon>Brassica</taxon>
    </lineage>
</organism>
<sequence length="63" mass="7126">MACSSFPSPELMEIIVVQTIFHLLPYSSKRYKLSAPLPPLKFACSVSKRPGNKYDVDVKLWTP</sequence>
<dbReference type="EnsemblPlants" id="Bra021174.1">
    <property type="protein sequence ID" value="Bra021174.1-P"/>
    <property type="gene ID" value="Bra021174"/>
</dbReference>
<protein>
    <submittedName>
        <fullName evidence="1">Uncharacterized protein</fullName>
    </submittedName>
</protein>
<reference evidence="1" key="3">
    <citation type="submission" date="2023-03" db="UniProtKB">
        <authorList>
            <consortium name="EnsemblPlants"/>
        </authorList>
    </citation>
    <scope>IDENTIFICATION</scope>
    <source>
        <strain evidence="1">cv. Chiifu-401-42</strain>
    </source>
</reference>
<dbReference type="HOGENOM" id="CLU_2888909_0_0_1"/>
<proteinExistence type="predicted"/>
<dbReference type="AlphaFoldDB" id="M4DXC8"/>
<dbReference type="Proteomes" id="UP000011750">
    <property type="component" value="Chromosome A01"/>
</dbReference>
<evidence type="ECO:0000313" key="1">
    <source>
        <dbReference type="EnsemblPlants" id="Bra021174.1-P"/>
    </source>
</evidence>
<dbReference type="InParanoid" id="M4DXC8"/>
<evidence type="ECO:0000313" key="2">
    <source>
        <dbReference type="Proteomes" id="UP000011750"/>
    </source>
</evidence>
<accession>M4DXC8</accession>
<dbReference type="Gramene" id="Bra021174.1">
    <property type="protein sequence ID" value="Bra021174.1-P"/>
    <property type="gene ID" value="Bra021174"/>
</dbReference>
<keyword evidence="2" id="KW-1185">Reference proteome</keyword>
<reference evidence="1 2" key="2">
    <citation type="journal article" date="2018" name="Hortic Res">
        <title>Improved Brassica rapa reference genome by single-molecule sequencing and chromosome conformation capture technologies.</title>
        <authorList>
            <person name="Zhang L."/>
            <person name="Cai X."/>
            <person name="Wu J."/>
            <person name="Liu M."/>
            <person name="Grob S."/>
            <person name="Cheng F."/>
            <person name="Liang J."/>
            <person name="Cai C."/>
            <person name="Liu Z."/>
            <person name="Liu B."/>
            <person name="Wang F."/>
            <person name="Li S."/>
            <person name="Liu F."/>
            <person name="Li X."/>
            <person name="Cheng L."/>
            <person name="Yang W."/>
            <person name="Li M.H."/>
            <person name="Grossniklaus U."/>
            <person name="Zheng H."/>
            <person name="Wang X."/>
        </authorList>
    </citation>
    <scope>NUCLEOTIDE SEQUENCE [LARGE SCALE GENOMIC DNA]</scope>
    <source>
        <strain evidence="1 2">cv. Chiifu-401-42</strain>
    </source>
</reference>
<reference evidence="1 2" key="1">
    <citation type="journal article" date="2011" name="Nat. Genet.">
        <title>The genome of the mesopolyploid crop species Brassica rapa.</title>
        <authorList>
            <consortium name="Brassica rapa Genome Sequencing Project Consortium"/>
            <person name="Wang X."/>
            <person name="Wang H."/>
            <person name="Wang J."/>
            <person name="Sun R."/>
            <person name="Wu J."/>
            <person name="Liu S."/>
            <person name="Bai Y."/>
            <person name="Mun J.H."/>
            <person name="Bancroft I."/>
            <person name="Cheng F."/>
            <person name="Huang S."/>
            <person name="Li X."/>
            <person name="Hua W."/>
            <person name="Wang J."/>
            <person name="Wang X."/>
            <person name="Freeling M."/>
            <person name="Pires J.C."/>
            <person name="Paterson A.H."/>
            <person name="Chalhoub B."/>
            <person name="Wang B."/>
            <person name="Hayward A."/>
            <person name="Sharpe A.G."/>
            <person name="Park B.S."/>
            <person name="Weisshaar B."/>
            <person name="Liu B."/>
            <person name="Li B."/>
            <person name="Liu B."/>
            <person name="Tong C."/>
            <person name="Song C."/>
            <person name="Duran C."/>
            <person name="Peng C."/>
            <person name="Geng C."/>
            <person name="Koh C."/>
            <person name="Lin C."/>
            <person name="Edwards D."/>
            <person name="Mu D."/>
            <person name="Shen D."/>
            <person name="Soumpourou E."/>
            <person name="Li F."/>
            <person name="Fraser F."/>
            <person name="Conant G."/>
            <person name="Lassalle G."/>
            <person name="King G.J."/>
            <person name="Bonnema G."/>
            <person name="Tang H."/>
            <person name="Wang H."/>
            <person name="Belcram H."/>
            <person name="Zhou H."/>
            <person name="Hirakawa H."/>
            <person name="Abe H."/>
            <person name="Guo H."/>
            <person name="Wang H."/>
            <person name="Jin H."/>
            <person name="Parkin I.A."/>
            <person name="Batley J."/>
            <person name="Kim J.S."/>
            <person name="Just J."/>
            <person name="Li J."/>
            <person name="Xu J."/>
            <person name="Deng J."/>
            <person name="Kim J.A."/>
            <person name="Li J."/>
            <person name="Yu J."/>
            <person name="Meng J."/>
            <person name="Wang J."/>
            <person name="Min J."/>
            <person name="Poulain J."/>
            <person name="Wang J."/>
            <person name="Hatakeyama K."/>
            <person name="Wu K."/>
            <person name="Wang L."/>
            <person name="Fang L."/>
            <person name="Trick M."/>
            <person name="Links M.G."/>
            <person name="Zhao M."/>
            <person name="Jin M."/>
            <person name="Ramchiary N."/>
            <person name="Drou N."/>
            <person name="Berkman P.J."/>
            <person name="Cai Q."/>
            <person name="Huang Q."/>
            <person name="Li R."/>
            <person name="Tabata S."/>
            <person name="Cheng S."/>
            <person name="Zhang S."/>
            <person name="Zhang S."/>
            <person name="Huang S."/>
            <person name="Sato S."/>
            <person name="Sun S."/>
            <person name="Kwon S.J."/>
            <person name="Choi S.R."/>
            <person name="Lee T.H."/>
            <person name="Fan W."/>
            <person name="Zhao X."/>
            <person name="Tan X."/>
            <person name="Xu X."/>
            <person name="Wang Y."/>
            <person name="Qiu Y."/>
            <person name="Yin Y."/>
            <person name="Li Y."/>
            <person name="Du Y."/>
            <person name="Liao Y."/>
            <person name="Lim Y."/>
            <person name="Narusaka Y."/>
            <person name="Wang Y."/>
            <person name="Wang Z."/>
            <person name="Li Z."/>
            <person name="Wang Z."/>
            <person name="Xiong Z."/>
            <person name="Zhang Z."/>
        </authorList>
    </citation>
    <scope>NUCLEOTIDE SEQUENCE [LARGE SCALE GENOMIC DNA]</scope>
    <source>
        <strain evidence="1 2">cv. Chiifu-401-42</strain>
    </source>
</reference>